<dbReference type="AlphaFoldDB" id="A0A6I7DC80"/>
<dbReference type="Gene3D" id="1.10.1660.10">
    <property type="match status" value="1"/>
</dbReference>
<dbReference type="Proteomes" id="UP000464700">
    <property type="component" value="Chromosome"/>
</dbReference>
<organism evidence="2 3">
    <name type="scientific">Proteus columbae</name>
    <dbReference type="NCBI Taxonomy" id="1987580"/>
    <lineage>
        <taxon>Bacteria</taxon>
        <taxon>Pseudomonadati</taxon>
        <taxon>Pseudomonadota</taxon>
        <taxon>Gammaproteobacteria</taxon>
        <taxon>Enterobacterales</taxon>
        <taxon>Morganellaceae</taxon>
        <taxon>Proteus</taxon>
    </lineage>
</organism>
<evidence type="ECO:0000313" key="2">
    <source>
        <dbReference type="EMBL" id="QHN11753.1"/>
    </source>
</evidence>
<dbReference type="InterPro" id="IPR001387">
    <property type="entry name" value="Cro/C1-type_HTH"/>
</dbReference>
<dbReference type="KEGG" id="pcol:F1325_15385"/>
<keyword evidence="3" id="KW-1185">Reference proteome</keyword>
<sequence>MQTIRIDKKLSRKEAAKELCVSPQTLANWASNGKIDIPYHKIGKRKVFYYQSDIDAYIASTRTTHSE</sequence>
<feature type="domain" description="HTH cro/C1-type" evidence="1">
    <location>
        <begin position="1"/>
        <end position="29"/>
    </location>
</feature>
<dbReference type="InterPro" id="IPR009061">
    <property type="entry name" value="DNA-bd_dom_put_sf"/>
</dbReference>
<reference evidence="2 3" key="1">
    <citation type="submission" date="2019-09" db="EMBL/GenBank/DDBJ databases">
        <title>Emergence of a chromosome-mediated tetracycline resistance gene in Proteus strain.</title>
        <authorList>
            <person name="He D."/>
            <person name="Wang L."/>
        </authorList>
    </citation>
    <scope>NUCLEOTIDE SEQUENCE [LARGE SCALE GENOMIC DNA]</scope>
    <source>
        <strain evidence="2 3">T60</strain>
    </source>
</reference>
<dbReference type="RefSeq" id="WP_160230672.1">
    <property type="nucleotide sequence ID" value="NZ_CP043925.1"/>
</dbReference>
<gene>
    <name evidence="2" type="ORF">F1325_15385</name>
</gene>
<proteinExistence type="predicted"/>
<dbReference type="Pfam" id="PF12728">
    <property type="entry name" value="HTH_17"/>
    <property type="match status" value="1"/>
</dbReference>
<dbReference type="EMBL" id="CP043925">
    <property type="protein sequence ID" value="QHN11753.1"/>
    <property type="molecule type" value="Genomic_DNA"/>
</dbReference>
<name>A0A6I7DC80_9GAMM</name>
<evidence type="ECO:0000259" key="1">
    <source>
        <dbReference type="PROSITE" id="PS50943"/>
    </source>
</evidence>
<dbReference type="PROSITE" id="PS50943">
    <property type="entry name" value="HTH_CROC1"/>
    <property type="match status" value="1"/>
</dbReference>
<evidence type="ECO:0000313" key="3">
    <source>
        <dbReference type="Proteomes" id="UP000464700"/>
    </source>
</evidence>
<dbReference type="InterPro" id="IPR041657">
    <property type="entry name" value="HTH_17"/>
</dbReference>
<accession>A0A6I7DC80</accession>
<protein>
    <submittedName>
        <fullName evidence="2">Helix-turn-helix domain-containing protein</fullName>
    </submittedName>
</protein>
<dbReference type="SUPFAM" id="SSF46955">
    <property type="entry name" value="Putative DNA-binding domain"/>
    <property type="match status" value="1"/>
</dbReference>